<accession>E9GZJ9</accession>
<dbReference type="Pfam" id="PF13833">
    <property type="entry name" value="EF-hand_8"/>
    <property type="match status" value="1"/>
</dbReference>
<evidence type="ECO:0000256" key="1">
    <source>
        <dbReference type="ARBA" id="ARBA00004273"/>
    </source>
</evidence>
<dbReference type="OrthoDB" id="5859791at2759"/>
<feature type="domain" description="EF-hand" evidence="10">
    <location>
        <begin position="282"/>
        <end position="317"/>
    </location>
</feature>
<dbReference type="InParanoid" id="E9GZJ9"/>
<evidence type="ECO:0000256" key="6">
    <source>
        <dbReference type="ARBA" id="ARBA00022946"/>
    </source>
</evidence>
<evidence type="ECO:0000256" key="7">
    <source>
        <dbReference type="ARBA" id="ARBA00023128"/>
    </source>
</evidence>
<dbReference type="HOGENOM" id="CLU_027103_0_1_1"/>
<keyword evidence="7" id="KW-0496">Mitochondrion</keyword>
<reference evidence="11 12" key="1">
    <citation type="journal article" date="2011" name="Science">
        <title>The ecoresponsive genome of Daphnia pulex.</title>
        <authorList>
            <person name="Colbourne J.K."/>
            <person name="Pfrender M.E."/>
            <person name="Gilbert D."/>
            <person name="Thomas W.K."/>
            <person name="Tucker A."/>
            <person name="Oakley T.H."/>
            <person name="Tokishita S."/>
            <person name="Aerts A."/>
            <person name="Arnold G.J."/>
            <person name="Basu M.K."/>
            <person name="Bauer D.J."/>
            <person name="Caceres C.E."/>
            <person name="Carmel L."/>
            <person name="Casola C."/>
            <person name="Choi J.H."/>
            <person name="Detter J.C."/>
            <person name="Dong Q."/>
            <person name="Dusheyko S."/>
            <person name="Eads B.D."/>
            <person name="Frohlich T."/>
            <person name="Geiler-Samerotte K.A."/>
            <person name="Gerlach D."/>
            <person name="Hatcher P."/>
            <person name="Jogdeo S."/>
            <person name="Krijgsveld J."/>
            <person name="Kriventseva E.V."/>
            <person name="Kultz D."/>
            <person name="Laforsch C."/>
            <person name="Lindquist E."/>
            <person name="Lopez J."/>
            <person name="Manak J.R."/>
            <person name="Muller J."/>
            <person name="Pangilinan J."/>
            <person name="Patwardhan R.P."/>
            <person name="Pitluck S."/>
            <person name="Pritham E.J."/>
            <person name="Rechtsteiner A."/>
            <person name="Rho M."/>
            <person name="Rogozin I.B."/>
            <person name="Sakarya O."/>
            <person name="Salamov A."/>
            <person name="Schaack S."/>
            <person name="Shapiro H."/>
            <person name="Shiga Y."/>
            <person name="Skalitzky C."/>
            <person name="Smith Z."/>
            <person name="Souvorov A."/>
            <person name="Sung W."/>
            <person name="Tang Z."/>
            <person name="Tsuchiya D."/>
            <person name="Tu H."/>
            <person name="Vos H."/>
            <person name="Wang M."/>
            <person name="Wolf Y.I."/>
            <person name="Yamagata H."/>
            <person name="Yamada T."/>
            <person name="Ye Y."/>
            <person name="Shaw J.R."/>
            <person name="Andrews J."/>
            <person name="Crease T.J."/>
            <person name="Tang H."/>
            <person name="Lucas S.M."/>
            <person name="Robertson H.M."/>
            <person name="Bork P."/>
            <person name="Koonin E.V."/>
            <person name="Zdobnov E.M."/>
            <person name="Grigoriev I.V."/>
            <person name="Lynch M."/>
            <person name="Boore J.L."/>
        </authorList>
    </citation>
    <scope>NUCLEOTIDE SEQUENCE [LARGE SCALE GENOMIC DNA]</scope>
</reference>
<evidence type="ECO:0000256" key="3">
    <source>
        <dbReference type="ARBA" id="ARBA00022737"/>
    </source>
</evidence>
<dbReference type="Proteomes" id="UP000000305">
    <property type="component" value="Unassembled WGS sequence"/>
</dbReference>
<organism evidence="11 12">
    <name type="scientific">Daphnia pulex</name>
    <name type="common">Water flea</name>
    <dbReference type="NCBI Taxonomy" id="6669"/>
    <lineage>
        <taxon>Eukaryota</taxon>
        <taxon>Metazoa</taxon>
        <taxon>Ecdysozoa</taxon>
        <taxon>Arthropoda</taxon>
        <taxon>Crustacea</taxon>
        <taxon>Branchiopoda</taxon>
        <taxon>Diplostraca</taxon>
        <taxon>Cladocera</taxon>
        <taxon>Anomopoda</taxon>
        <taxon>Daphniidae</taxon>
        <taxon>Daphnia</taxon>
    </lineage>
</organism>
<dbReference type="FunCoup" id="E9GZJ9">
    <property type="interactions" value="99"/>
</dbReference>
<dbReference type="KEGG" id="dpx:DAPPUDRAFT_323714"/>
<dbReference type="GO" id="GO:0005509">
    <property type="term" value="F:calcium ion binding"/>
    <property type="evidence" value="ECO:0000318"/>
    <property type="project" value="GO_Central"/>
</dbReference>
<dbReference type="Pfam" id="PF13202">
    <property type="entry name" value="EF-hand_5"/>
    <property type="match status" value="1"/>
</dbReference>
<dbReference type="GO" id="GO:1990246">
    <property type="term" value="C:uniplex complex"/>
    <property type="evidence" value="ECO:0000318"/>
    <property type="project" value="GO_Central"/>
</dbReference>
<dbReference type="AlphaFoldDB" id="E9GZJ9"/>
<dbReference type="InterPro" id="IPR039800">
    <property type="entry name" value="MICU1/2/3"/>
</dbReference>
<dbReference type="Gene3D" id="1.10.238.10">
    <property type="entry name" value="EF-hand"/>
    <property type="match status" value="3"/>
</dbReference>
<dbReference type="CDD" id="cd15900">
    <property type="entry name" value="EFh_MICU"/>
    <property type="match status" value="1"/>
</dbReference>
<keyword evidence="12" id="KW-1185">Reference proteome</keyword>
<dbReference type="STRING" id="6669.E9GZJ9"/>
<keyword evidence="8" id="KW-0472">Membrane</keyword>
<evidence type="ECO:0000313" key="12">
    <source>
        <dbReference type="Proteomes" id="UP000000305"/>
    </source>
</evidence>
<dbReference type="InterPro" id="IPR011992">
    <property type="entry name" value="EF-hand-dom_pair"/>
</dbReference>
<evidence type="ECO:0000256" key="9">
    <source>
        <dbReference type="SAM" id="MobiDB-lite"/>
    </source>
</evidence>
<dbReference type="SUPFAM" id="SSF47473">
    <property type="entry name" value="EF-hand"/>
    <property type="match status" value="2"/>
</dbReference>
<feature type="domain" description="EF-hand" evidence="10">
    <location>
        <begin position="419"/>
        <end position="454"/>
    </location>
</feature>
<keyword evidence="4" id="KW-0999">Mitochondrion inner membrane</keyword>
<dbReference type="SMART" id="SM00054">
    <property type="entry name" value="EFh"/>
    <property type="match status" value="3"/>
</dbReference>
<evidence type="ECO:0000259" key="10">
    <source>
        <dbReference type="PROSITE" id="PS50222"/>
    </source>
</evidence>
<name>E9GZJ9_DAPPU</name>
<evidence type="ECO:0000256" key="2">
    <source>
        <dbReference type="ARBA" id="ARBA00004569"/>
    </source>
</evidence>
<keyword evidence="6" id="KW-0809">Transit peptide</keyword>
<dbReference type="EMBL" id="GL732578">
    <property type="protein sequence ID" value="EFX75007.1"/>
    <property type="molecule type" value="Genomic_DNA"/>
</dbReference>
<keyword evidence="5" id="KW-0106">Calcium</keyword>
<dbReference type="PANTHER" id="PTHR12294:SF13">
    <property type="entry name" value="MITOCHONDRIAL CALCIUM UPTAKE 3, ISOFORM D"/>
    <property type="match status" value="1"/>
</dbReference>
<evidence type="ECO:0000256" key="8">
    <source>
        <dbReference type="ARBA" id="ARBA00023136"/>
    </source>
</evidence>
<dbReference type="GO" id="GO:0005758">
    <property type="term" value="C:mitochondrial intermembrane space"/>
    <property type="evidence" value="ECO:0007669"/>
    <property type="project" value="UniProtKB-SubCell"/>
</dbReference>
<dbReference type="PANTHER" id="PTHR12294">
    <property type="entry name" value="EF HAND DOMAIN FAMILY A1,A2-RELATED"/>
    <property type="match status" value="1"/>
</dbReference>
<feature type="domain" description="EF-hand" evidence="10">
    <location>
        <begin position="180"/>
        <end position="215"/>
    </location>
</feature>
<evidence type="ECO:0000256" key="4">
    <source>
        <dbReference type="ARBA" id="ARBA00022792"/>
    </source>
</evidence>
<dbReference type="PROSITE" id="PS50222">
    <property type="entry name" value="EF_HAND_2"/>
    <property type="match status" value="3"/>
</dbReference>
<comment type="subcellular location">
    <subcellularLocation>
        <location evidence="1">Mitochondrion inner membrane</location>
    </subcellularLocation>
    <subcellularLocation>
        <location evidence="2">Mitochondrion intermembrane space</location>
    </subcellularLocation>
</comment>
<evidence type="ECO:0000313" key="11">
    <source>
        <dbReference type="EMBL" id="EFX75007.1"/>
    </source>
</evidence>
<proteinExistence type="predicted"/>
<dbReference type="GO" id="GO:0036444">
    <property type="term" value="P:calcium import into the mitochondrion"/>
    <property type="evidence" value="ECO:0000318"/>
    <property type="project" value="GO_Central"/>
</dbReference>
<keyword evidence="3" id="KW-0677">Repeat</keyword>
<dbReference type="GO" id="GO:0051560">
    <property type="term" value="P:mitochondrial calcium ion homeostasis"/>
    <property type="evidence" value="ECO:0000318"/>
    <property type="project" value="GO_Central"/>
</dbReference>
<dbReference type="InterPro" id="IPR018247">
    <property type="entry name" value="EF_Hand_1_Ca_BS"/>
</dbReference>
<evidence type="ECO:0000256" key="5">
    <source>
        <dbReference type="ARBA" id="ARBA00022837"/>
    </source>
</evidence>
<gene>
    <name evidence="11" type="ORF">DAPPUDRAFT_323714</name>
</gene>
<feature type="compositionally biased region" description="Polar residues" evidence="9">
    <location>
        <begin position="252"/>
        <end position="274"/>
    </location>
</feature>
<dbReference type="OMA" id="GIPGHKS"/>
<sequence>MAVFFPTKRFPYYLANLGFCRQFSNPSGPRIRTGLQLKKILTLSGATIAGGALLWIASREYRMPSVHAASTIMRSKDDPKIGSAAVLSQLTSRERRFVQFASNEFRGQLYMTPQDFLESVIEGEPRPRLKRRNLQEHNLLALQKATPPLSKGNFRTFRDLGEQGLISYTEYLFLLSILTKPKSGFHIAFNMFDTDGNARVDKQEFMFLIQMIKSRQSNMLTDIYIFLLIALERIFSHAYRDRRGLPVAASDPKSSSNDLVVTAAQQSPSGQNSPEGDGLLKRNDLDTTLLLHLFGKDGNLSLSFEEFARFMQNLQTEVLELEFQEFSKGLGTITEQDFAKILLRYTQLDTAAYDEFLERLVQGDPEEKGITFPEFHDFCTFLNNLDDFAIAMKMYTLADRPVSESEFQRAVKICTGASLSEHVVRIVFLIFDQDGDGRLSDREFIAIMRDRIHRGLQSHTRNEGWDAFKNCVKQEIKSLN</sequence>
<protein>
    <recommendedName>
        <fullName evidence="10">EF-hand domain-containing protein</fullName>
    </recommendedName>
</protein>
<feature type="region of interest" description="Disordered" evidence="9">
    <location>
        <begin position="246"/>
        <end position="278"/>
    </location>
</feature>
<dbReference type="eggNOG" id="KOG2643">
    <property type="taxonomic scope" value="Eukaryota"/>
</dbReference>
<dbReference type="PROSITE" id="PS00018">
    <property type="entry name" value="EF_HAND_1"/>
    <property type="match status" value="1"/>
</dbReference>
<dbReference type="InterPro" id="IPR002048">
    <property type="entry name" value="EF_hand_dom"/>
</dbReference>